<dbReference type="AlphaFoldDB" id="A0A7Y0HMD9"/>
<proteinExistence type="predicted"/>
<name>A0A7Y0HMD9_9CLOT</name>
<dbReference type="RefSeq" id="WP_169297485.1">
    <property type="nucleotide sequence ID" value="NZ_JABBNI010000015.1"/>
</dbReference>
<keyword evidence="3" id="KW-1185">Reference proteome</keyword>
<dbReference type="EMBL" id="JABBNI010000015">
    <property type="protein sequence ID" value="NMM62879.1"/>
    <property type="molecule type" value="Genomic_DNA"/>
</dbReference>
<evidence type="ECO:0000256" key="1">
    <source>
        <dbReference type="SAM" id="SignalP"/>
    </source>
</evidence>
<feature type="signal peptide" evidence="1">
    <location>
        <begin position="1"/>
        <end position="28"/>
    </location>
</feature>
<reference evidence="2 3" key="2">
    <citation type="submission" date="2020-06" db="EMBL/GenBank/DDBJ databases">
        <title>Complete Genome Sequence of Clostridium muelleri sp. nov. P21T, an Acid-Alcohol Producing Acetogen Isolated from Old Hay.</title>
        <authorList>
            <person name="Duncan K.E."/>
            <person name="Tanner R.S."/>
        </authorList>
    </citation>
    <scope>NUCLEOTIDE SEQUENCE [LARGE SCALE GENOMIC DNA]</scope>
    <source>
        <strain evidence="2 3">P21</strain>
    </source>
</reference>
<keyword evidence="1" id="KW-0732">Signal</keyword>
<feature type="chain" id="PRO_5030827713" evidence="1">
    <location>
        <begin position="29"/>
        <end position="213"/>
    </location>
</feature>
<gene>
    <name evidence="2" type="ORF">HBE96_09225</name>
</gene>
<accession>A0A7Y0HMD9</accession>
<protein>
    <submittedName>
        <fullName evidence="2">Uncharacterized protein</fullName>
    </submittedName>
</protein>
<sequence length="213" mass="23190">MKKYMKSLISMSVAGLIVSSLSFSNVFAQTLDSKSNVQVKSTVLTKTQNNEMAKAFSKENVQDALKKVDFNKNNVVQTIKLSDNCSLNVKVTSIVNKNSPNKNLYSSNSITKSVYIDANAFVGWKIWSLQVAGTFGYDGYSSWVQDTNISPNTFVAGWSYCDSSVRGVQISSHEAKVIGSAKFYLGLQGTPIQSFTPVIAVGCDQNGGTITYN</sequence>
<evidence type="ECO:0000313" key="3">
    <source>
        <dbReference type="Proteomes" id="UP000537131"/>
    </source>
</evidence>
<comment type="caution">
    <text evidence="2">The sequence shown here is derived from an EMBL/GenBank/DDBJ whole genome shotgun (WGS) entry which is preliminary data.</text>
</comment>
<dbReference type="Proteomes" id="UP000537131">
    <property type="component" value="Unassembled WGS sequence"/>
</dbReference>
<evidence type="ECO:0000313" key="2">
    <source>
        <dbReference type="EMBL" id="NMM62879.1"/>
    </source>
</evidence>
<reference evidence="2 3" key="1">
    <citation type="submission" date="2020-04" db="EMBL/GenBank/DDBJ databases">
        <authorList>
            <person name="Doyle D.A."/>
        </authorList>
    </citation>
    <scope>NUCLEOTIDE SEQUENCE [LARGE SCALE GENOMIC DNA]</scope>
    <source>
        <strain evidence="2 3">P21</strain>
    </source>
</reference>
<organism evidence="2 3">
    <name type="scientific">Clostridium muellerianum</name>
    <dbReference type="NCBI Taxonomy" id="2716538"/>
    <lineage>
        <taxon>Bacteria</taxon>
        <taxon>Bacillati</taxon>
        <taxon>Bacillota</taxon>
        <taxon>Clostridia</taxon>
        <taxon>Eubacteriales</taxon>
        <taxon>Clostridiaceae</taxon>
        <taxon>Clostridium</taxon>
    </lineage>
</organism>